<sequence>MVGLVIYLALHSYNSYPKFYKAASGLFDLKGQNILIGKMRKLRFLKFLLTSLLTSITYYIAKINL</sequence>
<evidence type="ECO:0000313" key="3">
    <source>
        <dbReference type="Proteomes" id="UP000193804"/>
    </source>
</evidence>
<dbReference type="EMBL" id="FXAW01000001">
    <property type="protein sequence ID" value="SMG16070.1"/>
    <property type="molecule type" value="Genomic_DNA"/>
</dbReference>
<protein>
    <submittedName>
        <fullName evidence="2">Uncharacterized protein</fullName>
    </submittedName>
</protein>
<keyword evidence="1" id="KW-1133">Transmembrane helix</keyword>
<accession>A0A1X7IMD1</accession>
<proteinExistence type="predicted"/>
<evidence type="ECO:0000256" key="1">
    <source>
        <dbReference type="SAM" id="Phobius"/>
    </source>
</evidence>
<name>A0A1X7IMD1_9BACT</name>
<keyword evidence="3" id="KW-1185">Reference proteome</keyword>
<organism evidence="2 3">
    <name type="scientific">Marivirga sericea</name>
    <dbReference type="NCBI Taxonomy" id="1028"/>
    <lineage>
        <taxon>Bacteria</taxon>
        <taxon>Pseudomonadati</taxon>
        <taxon>Bacteroidota</taxon>
        <taxon>Cytophagia</taxon>
        <taxon>Cytophagales</taxon>
        <taxon>Marivirgaceae</taxon>
        <taxon>Marivirga</taxon>
    </lineage>
</organism>
<keyword evidence="1" id="KW-0812">Transmembrane</keyword>
<feature type="transmembrane region" description="Helical" evidence="1">
    <location>
        <begin position="44"/>
        <end position="61"/>
    </location>
</feature>
<evidence type="ECO:0000313" key="2">
    <source>
        <dbReference type="EMBL" id="SMG16070.1"/>
    </source>
</evidence>
<reference evidence="3" key="1">
    <citation type="submission" date="2017-04" db="EMBL/GenBank/DDBJ databases">
        <authorList>
            <person name="Varghese N."/>
            <person name="Submissions S."/>
        </authorList>
    </citation>
    <scope>NUCLEOTIDE SEQUENCE [LARGE SCALE GENOMIC DNA]</scope>
    <source>
        <strain evidence="3">DSM 4125</strain>
    </source>
</reference>
<keyword evidence="1" id="KW-0472">Membrane</keyword>
<gene>
    <name evidence="2" type="ORF">SAMN05661096_00824</name>
</gene>
<dbReference type="Proteomes" id="UP000193804">
    <property type="component" value="Unassembled WGS sequence"/>
</dbReference>
<dbReference type="AlphaFoldDB" id="A0A1X7IMD1"/>